<feature type="region of interest" description="Disordered" evidence="1">
    <location>
        <begin position="86"/>
        <end position="106"/>
    </location>
</feature>
<proteinExistence type="predicted"/>
<accession>A0A9D2QJY0</accession>
<reference evidence="2" key="2">
    <citation type="submission" date="2021-04" db="EMBL/GenBank/DDBJ databases">
        <authorList>
            <person name="Gilroy R."/>
        </authorList>
    </citation>
    <scope>NUCLEOTIDE SEQUENCE</scope>
    <source>
        <strain evidence="2">ChiBcec1-1630</strain>
    </source>
</reference>
<protein>
    <submittedName>
        <fullName evidence="2">Uncharacterized protein</fullName>
    </submittedName>
</protein>
<dbReference type="AlphaFoldDB" id="A0A9D2QJY0"/>
<reference evidence="2" key="1">
    <citation type="journal article" date="2021" name="PeerJ">
        <title>Extensive microbial diversity within the chicken gut microbiome revealed by metagenomics and culture.</title>
        <authorList>
            <person name="Gilroy R."/>
            <person name="Ravi A."/>
            <person name="Getino M."/>
            <person name="Pursley I."/>
            <person name="Horton D.L."/>
            <person name="Alikhan N.F."/>
            <person name="Baker D."/>
            <person name="Gharbi K."/>
            <person name="Hall N."/>
            <person name="Watson M."/>
            <person name="Adriaenssens E.M."/>
            <person name="Foster-Nyarko E."/>
            <person name="Jarju S."/>
            <person name="Secka A."/>
            <person name="Antonio M."/>
            <person name="Oren A."/>
            <person name="Chaudhuri R.R."/>
            <person name="La Ragione R."/>
            <person name="Hildebrand F."/>
            <person name="Pallen M.J."/>
        </authorList>
    </citation>
    <scope>NUCLEOTIDE SEQUENCE</scope>
    <source>
        <strain evidence="2">ChiBcec1-1630</strain>
    </source>
</reference>
<dbReference type="Proteomes" id="UP000823922">
    <property type="component" value="Unassembled WGS sequence"/>
</dbReference>
<sequence>MNRENDLPGRRRLAWEPSGLYRGKLEWEEKDGQRVRFTCPEEGLDYLLYAADRDGDIRLADYGYLCLEPEVLEEHSMCFQLSFYESRQEPPERKERSEAGEGKEEAEPDMRIIFGLLPGIRTLVPFDFRILSSQVIFPERTPGRLKMS</sequence>
<name>A0A9D2QJY0_9FIRM</name>
<evidence type="ECO:0000313" key="2">
    <source>
        <dbReference type="EMBL" id="HJC89015.1"/>
    </source>
</evidence>
<gene>
    <name evidence="2" type="ORF">H9926_13500</name>
</gene>
<organism evidence="2 3">
    <name type="scientific">Candidatus Eisenbergiella intestinigallinarum</name>
    <dbReference type="NCBI Taxonomy" id="2838549"/>
    <lineage>
        <taxon>Bacteria</taxon>
        <taxon>Bacillati</taxon>
        <taxon>Bacillota</taxon>
        <taxon>Clostridia</taxon>
        <taxon>Lachnospirales</taxon>
        <taxon>Lachnospiraceae</taxon>
        <taxon>Eisenbergiella</taxon>
    </lineage>
</organism>
<comment type="caution">
    <text evidence="2">The sequence shown here is derived from an EMBL/GenBank/DDBJ whole genome shotgun (WGS) entry which is preliminary data.</text>
</comment>
<feature type="non-terminal residue" evidence="2">
    <location>
        <position position="148"/>
    </location>
</feature>
<evidence type="ECO:0000313" key="3">
    <source>
        <dbReference type="Proteomes" id="UP000823922"/>
    </source>
</evidence>
<dbReference type="EMBL" id="DWVS01000347">
    <property type="protein sequence ID" value="HJC89015.1"/>
    <property type="molecule type" value="Genomic_DNA"/>
</dbReference>
<evidence type="ECO:0000256" key="1">
    <source>
        <dbReference type="SAM" id="MobiDB-lite"/>
    </source>
</evidence>